<feature type="transmembrane region" description="Helical" evidence="5">
    <location>
        <begin position="234"/>
        <end position="253"/>
    </location>
</feature>
<keyword evidence="4 5" id="KW-0472">Membrane</keyword>
<evidence type="ECO:0000256" key="1">
    <source>
        <dbReference type="ARBA" id="ARBA00004141"/>
    </source>
</evidence>
<evidence type="ECO:0000256" key="2">
    <source>
        <dbReference type="ARBA" id="ARBA00022692"/>
    </source>
</evidence>
<evidence type="ECO:0000313" key="8">
    <source>
        <dbReference type="Proteomes" id="UP001500074"/>
    </source>
</evidence>
<dbReference type="EMBL" id="BAABKI010000015">
    <property type="protein sequence ID" value="GAA5173935.1"/>
    <property type="molecule type" value="Genomic_DNA"/>
</dbReference>
<evidence type="ECO:0000259" key="6">
    <source>
        <dbReference type="Pfam" id="PF00892"/>
    </source>
</evidence>
<feature type="transmembrane region" description="Helical" evidence="5">
    <location>
        <begin position="119"/>
        <end position="136"/>
    </location>
</feature>
<keyword evidence="2 5" id="KW-0812">Transmembrane</keyword>
<feature type="transmembrane region" description="Helical" evidence="5">
    <location>
        <begin position="194"/>
        <end position="222"/>
    </location>
</feature>
<reference evidence="8" key="1">
    <citation type="journal article" date="2019" name="Int. J. Syst. Evol. Microbiol.">
        <title>The Global Catalogue of Microorganisms (GCM) 10K type strain sequencing project: providing services to taxonomists for standard genome sequencing and annotation.</title>
        <authorList>
            <consortium name="The Broad Institute Genomics Platform"/>
            <consortium name="The Broad Institute Genome Sequencing Center for Infectious Disease"/>
            <person name="Wu L."/>
            <person name="Ma J."/>
        </authorList>
    </citation>
    <scope>NUCLEOTIDE SEQUENCE [LARGE SCALE GENOMIC DNA]</scope>
    <source>
        <strain evidence="8">JCM 18472</strain>
    </source>
</reference>
<dbReference type="InterPro" id="IPR050638">
    <property type="entry name" value="AA-Vitamin_Transporters"/>
</dbReference>
<comment type="caution">
    <text evidence="7">The sequence shown here is derived from an EMBL/GenBank/DDBJ whole genome shotgun (WGS) entry which is preliminary data.</text>
</comment>
<dbReference type="Proteomes" id="UP001500074">
    <property type="component" value="Unassembled WGS sequence"/>
</dbReference>
<organism evidence="7 8">
    <name type="scientific">Modicisalibacter zincidurans</name>
    <dbReference type="NCBI Taxonomy" id="1178777"/>
    <lineage>
        <taxon>Bacteria</taxon>
        <taxon>Pseudomonadati</taxon>
        <taxon>Pseudomonadota</taxon>
        <taxon>Gammaproteobacteria</taxon>
        <taxon>Oceanospirillales</taxon>
        <taxon>Halomonadaceae</taxon>
        <taxon>Modicisalibacter</taxon>
    </lineage>
</organism>
<feature type="domain" description="EamA" evidence="6">
    <location>
        <begin position="7"/>
        <end position="129"/>
    </location>
</feature>
<dbReference type="SUPFAM" id="SSF103481">
    <property type="entry name" value="Multidrug resistance efflux transporter EmrE"/>
    <property type="match status" value="2"/>
</dbReference>
<proteinExistence type="predicted"/>
<sequence>MPLRDLALGLTVIVIWALNIIVIKLGVADMPPLLLMTLRFMLVAVLIVPFTRITRRQLPWLLLLSVTFGGLHFPLLFLGLREAEAGTGALLVQMGTPFATLLAAAFLKERLDARRSIGLALSFAGVAILAGGPSLPDALPTTLLLGSALFWAISNLLIKAAVHIAPLTLAGWIALFAIPQVALESWLFENDQLAALAAAGASGWGAVFYTAVMSSIVAYGLWYRLLQKHPVSRVVPLSLLMPVFAVILGVWLLDDSLGVNKLAGGTLVIAGLAVINLRLSKFLPWLGKRSRQPENARPGR</sequence>
<protein>
    <submittedName>
        <fullName evidence="7">O-acetylserine/cysteine exporter</fullName>
    </submittedName>
</protein>
<comment type="subcellular location">
    <subcellularLocation>
        <location evidence="1">Membrane</location>
        <topology evidence="1">Multi-pass membrane protein</topology>
    </subcellularLocation>
</comment>
<keyword evidence="8" id="KW-1185">Reference proteome</keyword>
<keyword evidence="3 5" id="KW-1133">Transmembrane helix</keyword>
<evidence type="ECO:0000256" key="4">
    <source>
        <dbReference type="ARBA" id="ARBA00023136"/>
    </source>
</evidence>
<accession>A0ABP9RB67</accession>
<evidence type="ECO:0000313" key="7">
    <source>
        <dbReference type="EMBL" id="GAA5173935.1"/>
    </source>
</evidence>
<evidence type="ECO:0000256" key="5">
    <source>
        <dbReference type="SAM" id="Phobius"/>
    </source>
</evidence>
<feature type="transmembrane region" description="Helical" evidence="5">
    <location>
        <begin position="259"/>
        <end position="279"/>
    </location>
</feature>
<dbReference type="Pfam" id="PF00892">
    <property type="entry name" value="EamA"/>
    <property type="match status" value="2"/>
</dbReference>
<dbReference type="InterPro" id="IPR000620">
    <property type="entry name" value="EamA_dom"/>
</dbReference>
<gene>
    <name evidence="7" type="ORF">GCM10023342_13710</name>
</gene>
<dbReference type="RefSeq" id="WP_051907512.1">
    <property type="nucleotide sequence ID" value="NZ_BAABKI010000015.1"/>
</dbReference>
<feature type="transmembrane region" description="Helical" evidence="5">
    <location>
        <begin position="169"/>
        <end position="188"/>
    </location>
</feature>
<feature type="transmembrane region" description="Helical" evidence="5">
    <location>
        <begin position="7"/>
        <end position="27"/>
    </location>
</feature>
<dbReference type="InterPro" id="IPR037185">
    <property type="entry name" value="EmrE-like"/>
</dbReference>
<feature type="domain" description="EamA" evidence="6">
    <location>
        <begin position="143"/>
        <end position="276"/>
    </location>
</feature>
<feature type="transmembrane region" description="Helical" evidence="5">
    <location>
        <begin position="58"/>
        <end position="80"/>
    </location>
</feature>
<dbReference type="PANTHER" id="PTHR32322">
    <property type="entry name" value="INNER MEMBRANE TRANSPORTER"/>
    <property type="match status" value="1"/>
</dbReference>
<feature type="transmembrane region" description="Helical" evidence="5">
    <location>
        <begin position="86"/>
        <end position="107"/>
    </location>
</feature>
<feature type="transmembrane region" description="Helical" evidence="5">
    <location>
        <begin position="142"/>
        <end position="162"/>
    </location>
</feature>
<feature type="transmembrane region" description="Helical" evidence="5">
    <location>
        <begin position="33"/>
        <end position="51"/>
    </location>
</feature>
<evidence type="ECO:0000256" key="3">
    <source>
        <dbReference type="ARBA" id="ARBA00022989"/>
    </source>
</evidence>
<name>A0ABP9RB67_9GAMM</name>
<dbReference type="PANTHER" id="PTHR32322:SF9">
    <property type="entry name" value="AMINO-ACID METABOLITE EFFLUX PUMP-RELATED"/>
    <property type="match status" value="1"/>
</dbReference>
<dbReference type="Gene3D" id="1.10.3730.20">
    <property type="match status" value="2"/>
</dbReference>